<evidence type="ECO:0000313" key="2">
    <source>
        <dbReference type="Proteomes" id="UP000615446"/>
    </source>
</evidence>
<gene>
    <name evidence="1" type="ORF">RCL2_000732900</name>
</gene>
<dbReference type="Proteomes" id="UP000615446">
    <property type="component" value="Unassembled WGS sequence"/>
</dbReference>
<reference evidence="1" key="1">
    <citation type="submission" date="2019-10" db="EMBL/GenBank/DDBJ databases">
        <title>Conservation and host-specific expression of non-tandemly repeated heterogenous ribosome RNA gene in arbuscular mycorrhizal fungi.</title>
        <authorList>
            <person name="Maeda T."/>
            <person name="Kobayashi Y."/>
            <person name="Nakagawa T."/>
            <person name="Ezawa T."/>
            <person name="Yamaguchi K."/>
            <person name="Bino T."/>
            <person name="Nishimoto Y."/>
            <person name="Shigenobu S."/>
            <person name="Kawaguchi M."/>
        </authorList>
    </citation>
    <scope>NUCLEOTIDE SEQUENCE</scope>
    <source>
        <strain evidence="1">HR1</strain>
    </source>
</reference>
<name>A0A8H3QKM9_9GLOM</name>
<proteinExistence type="predicted"/>
<comment type="caution">
    <text evidence="1">The sequence shown here is derived from an EMBL/GenBank/DDBJ whole genome shotgun (WGS) entry which is preliminary data.</text>
</comment>
<accession>A0A8H3QKM9</accession>
<sequence>MSGHFLEDHASDKRSDVMIENIHSVFCLGHLLALTLAELHEWNYGHSKMTDENRGLKLRYLKFSEIRFSDEFSNLYV</sequence>
<dbReference type="EMBL" id="BLAL01000047">
    <property type="protein sequence ID" value="GES80029.1"/>
    <property type="molecule type" value="Genomic_DNA"/>
</dbReference>
<evidence type="ECO:0000313" key="1">
    <source>
        <dbReference type="EMBL" id="GES80029.1"/>
    </source>
</evidence>
<protein>
    <submittedName>
        <fullName evidence="1">Uncharacterized protein</fullName>
    </submittedName>
</protein>
<organism evidence="1 2">
    <name type="scientific">Rhizophagus clarus</name>
    <dbReference type="NCBI Taxonomy" id="94130"/>
    <lineage>
        <taxon>Eukaryota</taxon>
        <taxon>Fungi</taxon>
        <taxon>Fungi incertae sedis</taxon>
        <taxon>Mucoromycota</taxon>
        <taxon>Glomeromycotina</taxon>
        <taxon>Glomeromycetes</taxon>
        <taxon>Glomerales</taxon>
        <taxon>Glomeraceae</taxon>
        <taxon>Rhizophagus</taxon>
    </lineage>
</organism>
<dbReference type="AlphaFoldDB" id="A0A8H3QKM9"/>